<gene>
    <name evidence="1" type="ORF">FA95DRAFT_1680881</name>
</gene>
<dbReference type="EMBL" id="MU275969">
    <property type="protein sequence ID" value="KAI0044843.1"/>
    <property type="molecule type" value="Genomic_DNA"/>
</dbReference>
<comment type="caution">
    <text evidence="1">The sequence shown here is derived from an EMBL/GenBank/DDBJ whole genome shotgun (WGS) entry which is preliminary data.</text>
</comment>
<accession>A0ACB8RMV5</accession>
<name>A0ACB8RMV5_9AGAM</name>
<proteinExistence type="predicted"/>
<sequence>MSSLYGDFRQDSATGALTTSQQRRLPRTAAIRACDLASGLYAPGGALDSQTTETQHIDALVGSRDAYDSEPSSEVDELELRDAPPPSLHVERASREASLYREEWLACYDRMVQLEQVLVGRGEELPTYRVASQLEARSDPPLAREWCTRVPEQPVMCCPRTPSPPFMITHDASPSERGRATSGELSREASPTRVRRGSTPESRRGTDKSRQLYALLKGASMAERKLIAEVFSCMDVFSDDEDNDWNGL</sequence>
<keyword evidence="2" id="KW-1185">Reference proteome</keyword>
<organism evidence="1 2">
    <name type="scientific">Auriscalpium vulgare</name>
    <dbReference type="NCBI Taxonomy" id="40419"/>
    <lineage>
        <taxon>Eukaryota</taxon>
        <taxon>Fungi</taxon>
        <taxon>Dikarya</taxon>
        <taxon>Basidiomycota</taxon>
        <taxon>Agaricomycotina</taxon>
        <taxon>Agaricomycetes</taxon>
        <taxon>Russulales</taxon>
        <taxon>Auriscalpiaceae</taxon>
        <taxon>Auriscalpium</taxon>
    </lineage>
</organism>
<reference evidence="1" key="1">
    <citation type="submission" date="2021-02" db="EMBL/GenBank/DDBJ databases">
        <authorList>
            <consortium name="DOE Joint Genome Institute"/>
            <person name="Ahrendt S."/>
            <person name="Looney B.P."/>
            <person name="Miyauchi S."/>
            <person name="Morin E."/>
            <person name="Drula E."/>
            <person name="Courty P.E."/>
            <person name="Chicoki N."/>
            <person name="Fauchery L."/>
            <person name="Kohler A."/>
            <person name="Kuo A."/>
            <person name="Labutti K."/>
            <person name="Pangilinan J."/>
            <person name="Lipzen A."/>
            <person name="Riley R."/>
            <person name="Andreopoulos W."/>
            <person name="He G."/>
            <person name="Johnson J."/>
            <person name="Barry K.W."/>
            <person name="Grigoriev I.V."/>
            <person name="Nagy L."/>
            <person name="Hibbett D."/>
            <person name="Henrissat B."/>
            <person name="Matheny P.B."/>
            <person name="Labbe J."/>
            <person name="Martin F."/>
        </authorList>
    </citation>
    <scope>NUCLEOTIDE SEQUENCE</scope>
    <source>
        <strain evidence="1">FP105234-sp</strain>
    </source>
</reference>
<reference evidence="1" key="2">
    <citation type="journal article" date="2022" name="New Phytol.">
        <title>Evolutionary transition to the ectomycorrhizal habit in the genomes of a hyperdiverse lineage of mushroom-forming fungi.</title>
        <authorList>
            <person name="Looney B."/>
            <person name="Miyauchi S."/>
            <person name="Morin E."/>
            <person name="Drula E."/>
            <person name="Courty P.E."/>
            <person name="Kohler A."/>
            <person name="Kuo A."/>
            <person name="LaButti K."/>
            <person name="Pangilinan J."/>
            <person name="Lipzen A."/>
            <person name="Riley R."/>
            <person name="Andreopoulos W."/>
            <person name="He G."/>
            <person name="Johnson J."/>
            <person name="Nolan M."/>
            <person name="Tritt A."/>
            <person name="Barry K.W."/>
            <person name="Grigoriev I.V."/>
            <person name="Nagy L.G."/>
            <person name="Hibbett D."/>
            <person name="Henrissat B."/>
            <person name="Matheny P.B."/>
            <person name="Labbe J."/>
            <person name="Martin F.M."/>
        </authorList>
    </citation>
    <scope>NUCLEOTIDE SEQUENCE</scope>
    <source>
        <strain evidence="1">FP105234-sp</strain>
    </source>
</reference>
<evidence type="ECO:0000313" key="1">
    <source>
        <dbReference type="EMBL" id="KAI0044843.1"/>
    </source>
</evidence>
<dbReference type="Proteomes" id="UP000814033">
    <property type="component" value="Unassembled WGS sequence"/>
</dbReference>
<protein>
    <submittedName>
        <fullName evidence="1">Uncharacterized protein</fullName>
    </submittedName>
</protein>
<evidence type="ECO:0000313" key="2">
    <source>
        <dbReference type="Proteomes" id="UP000814033"/>
    </source>
</evidence>